<dbReference type="Proteomes" id="UP001152759">
    <property type="component" value="Chromosome 8"/>
</dbReference>
<dbReference type="PANTHER" id="PTHR34825:SF1">
    <property type="entry name" value="AAA-ATPASE-LIKE DOMAIN-CONTAINING PROTEIN"/>
    <property type="match status" value="1"/>
</dbReference>
<feature type="region of interest" description="Disordered" evidence="1">
    <location>
        <begin position="25"/>
        <end position="47"/>
    </location>
</feature>
<protein>
    <recommendedName>
        <fullName evidence="3">AAA-ATPase-like domain-containing protein</fullName>
    </recommendedName>
</protein>
<sequence>MIHFALLLIILVISRPFDGTRADWADEQQKHQAKAEPSSATNSDTTEDILHQSKYPVPLSSDFTGIRRSRAFVDKTFFLHEWLTHRPKFWYVTAPPGFGKSTLAAMAVQFLNASFEIVNGTAKFHEKHKTPAYELFQGTNIYEMRDFFDEHFQNYVVVYIDLGPLSSTTEAVFSQTDDFNTQDFHLNFRMVIKKMMSHYPSLLHHENLNETERATFKDYLKDGMDPNPKPGKFWQSASLLMKLLNKCLKKKIVVIVDSYDALCKPAMIGDLSSIRRPYFASYIINFSKNIIKDGLSTVLYLGSFNTLELMLKKAIEENSENQLTRQIQHTDFFREERIAKYFGLSAQEVLEVLKKYSLQDDFQLLDHMLNGHAVLESPLTLFNTRSVFLYVANRNATPRALISPMTAEILHNFENMFARQTVSHIVTESIFADKSEVLMKYQKPLHFTRFTKFKRLVTNTTGIDVEESFKVEISLSFIKILQYLGLLSAVHENLIPDRYFCNLRASSHCDAEFMLECLYNSGSIEKFFKISADDELAMIRAVEGLAPTNDSVQALGKAIHNIVKVKGPVAEYQLKSLIYTFARKVATHHSEEFLMEAGIATIPGNMSELNESGKPGANEKIDIILVLKNKGLGVIIASKFNLNKTPVLKEKTDCKYSEVFDSYSRFSEFKIKNKMLIKIFVSLGRSVQIVAEVGHLNETTGLKHVIFNSAS</sequence>
<feature type="signal peptide" evidence="2">
    <location>
        <begin position="1"/>
        <end position="22"/>
    </location>
</feature>
<name>A0A9P0AL04_BEMTA</name>
<accession>A0A9P0AL04</accession>
<evidence type="ECO:0000256" key="1">
    <source>
        <dbReference type="SAM" id="MobiDB-lite"/>
    </source>
</evidence>
<keyword evidence="5" id="KW-1185">Reference proteome</keyword>
<organism evidence="4 5">
    <name type="scientific">Bemisia tabaci</name>
    <name type="common">Sweetpotato whitefly</name>
    <name type="synonym">Aleurodes tabaci</name>
    <dbReference type="NCBI Taxonomy" id="7038"/>
    <lineage>
        <taxon>Eukaryota</taxon>
        <taxon>Metazoa</taxon>
        <taxon>Ecdysozoa</taxon>
        <taxon>Arthropoda</taxon>
        <taxon>Hexapoda</taxon>
        <taxon>Insecta</taxon>
        <taxon>Pterygota</taxon>
        <taxon>Neoptera</taxon>
        <taxon>Paraneoptera</taxon>
        <taxon>Hemiptera</taxon>
        <taxon>Sternorrhyncha</taxon>
        <taxon>Aleyrodoidea</taxon>
        <taxon>Aleyrodidae</taxon>
        <taxon>Aleyrodinae</taxon>
        <taxon>Bemisia</taxon>
    </lineage>
</organism>
<dbReference type="SUPFAM" id="SSF52540">
    <property type="entry name" value="P-loop containing nucleoside triphosphate hydrolases"/>
    <property type="match status" value="1"/>
</dbReference>
<evidence type="ECO:0000256" key="2">
    <source>
        <dbReference type="SAM" id="SignalP"/>
    </source>
</evidence>
<gene>
    <name evidence="4" type="ORF">BEMITA_LOCUS12453</name>
</gene>
<reference evidence="4" key="1">
    <citation type="submission" date="2021-12" db="EMBL/GenBank/DDBJ databases">
        <authorList>
            <person name="King R."/>
        </authorList>
    </citation>
    <scope>NUCLEOTIDE SEQUENCE</scope>
</reference>
<keyword evidence="2" id="KW-0732">Signal</keyword>
<feature type="chain" id="PRO_5040187205" description="AAA-ATPase-like domain-containing protein" evidence="2">
    <location>
        <begin position="23"/>
        <end position="711"/>
    </location>
</feature>
<evidence type="ECO:0000313" key="4">
    <source>
        <dbReference type="EMBL" id="CAH0394116.1"/>
    </source>
</evidence>
<proteinExistence type="predicted"/>
<dbReference type="InterPro" id="IPR018631">
    <property type="entry name" value="AAA-ATPase-like_dom"/>
</dbReference>
<dbReference type="InterPro" id="IPR027417">
    <property type="entry name" value="P-loop_NTPase"/>
</dbReference>
<dbReference type="Gene3D" id="3.40.50.300">
    <property type="entry name" value="P-loop containing nucleotide triphosphate hydrolases"/>
    <property type="match status" value="1"/>
</dbReference>
<evidence type="ECO:0000259" key="3">
    <source>
        <dbReference type="Pfam" id="PF09820"/>
    </source>
</evidence>
<feature type="compositionally biased region" description="Basic and acidic residues" evidence="1">
    <location>
        <begin position="25"/>
        <end position="34"/>
    </location>
</feature>
<feature type="domain" description="AAA-ATPase-like" evidence="3">
    <location>
        <begin position="62"/>
        <end position="264"/>
    </location>
</feature>
<dbReference type="EMBL" id="OU963869">
    <property type="protein sequence ID" value="CAH0394116.1"/>
    <property type="molecule type" value="Genomic_DNA"/>
</dbReference>
<dbReference type="AlphaFoldDB" id="A0A9P0AL04"/>
<dbReference type="Pfam" id="PF09820">
    <property type="entry name" value="AAA-ATPase_like"/>
    <property type="match status" value="1"/>
</dbReference>
<feature type="non-terminal residue" evidence="4">
    <location>
        <position position="711"/>
    </location>
</feature>
<evidence type="ECO:0000313" key="5">
    <source>
        <dbReference type="Proteomes" id="UP001152759"/>
    </source>
</evidence>
<dbReference type="PANTHER" id="PTHR34825">
    <property type="entry name" value="CONSERVED PROTEIN, WITH A WEAK D-GALACTARATE DEHYDRATASE/ALTRONATE HYDROLASE DOMAIN"/>
    <property type="match status" value="1"/>
</dbReference>